<comment type="caution">
    <text evidence="1">The sequence shown here is derived from an EMBL/GenBank/DDBJ whole genome shotgun (WGS) entry which is preliminary data.</text>
</comment>
<accession>A0A395J038</accession>
<name>A0A395J038_9HELO</name>
<dbReference type="EMBL" id="QKRW01000008">
    <property type="protein sequence ID" value="RAL65862.1"/>
    <property type="molecule type" value="Genomic_DNA"/>
</dbReference>
<evidence type="ECO:0008006" key="3">
    <source>
        <dbReference type="Google" id="ProtNLM"/>
    </source>
</evidence>
<gene>
    <name evidence="1" type="ORF">DID88_005525</name>
</gene>
<organism evidence="1 2">
    <name type="scientific">Monilinia fructigena</name>
    <dbReference type="NCBI Taxonomy" id="38457"/>
    <lineage>
        <taxon>Eukaryota</taxon>
        <taxon>Fungi</taxon>
        <taxon>Dikarya</taxon>
        <taxon>Ascomycota</taxon>
        <taxon>Pezizomycotina</taxon>
        <taxon>Leotiomycetes</taxon>
        <taxon>Helotiales</taxon>
        <taxon>Sclerotiniaceae</taxon>
        <taxon>Monilinia</taxon>
    </lineage>
</organism>
<reference evidence="1 2" key="1">
    <citation type="submission" date="2018-06" db="EMBL/GenBank/DDBJ databases">
        <title>Genome Sequence of the Brown Rot Fungal Pathogen Monilinia fructigena.</title>
        <authorList>
            <person name="Landi L."/>
            <person name="De Miccolis Angelini R.M."/>
            <person name="Pollastro S."/>
            <person name="Abate D."/>
            <person name="Faretra F."/>
            <person name="Romanazzi G."/>
        </authorList>
    </citation>
    <scope>NUCLEOTIDE SEQUENCE [LARGE SCALE GENOMIC DNA]</scope>
    <source>
        <strain evidence="1 2">Mfrg269</strain>
    </source>
</reference>
<evidence type="ECO:0000313" key="2">
    <source>
        <dbReference type="Proteomes" id="UP000249056"/>
    </source>
</evidence>
<proteinExistence type="predicted"/>
<dbReference type="AlphaFoldDB" id="A0A395J038"/>
<dbReference type="Proteomes" id="UP000249056">
    <property type="component" value="Unassembled WGS sequence"/>
</dbReference>
<protein>
    <recommendedName>
        <fullName evidence="3">F-box domain-containing protein</fullName>
    </recommendedName>
</protein>
<dbReference type="OrthoDB" id="3509418at2759"/>
<evidence type="ECO:0000313" key="1">
    <source>
        <dbReference type="EMBL" id="RAL65862.1"/>
    </source>
</evidence>
<sequence length="387" mass="45258">MQCSNIEFLLEEFLHHTPQYRGFAILSSIHRFSALEVQETDQEVEDEPLLEDEPPIIWRHKRPSKSYHRYLPSQKEYFIKKPPFLRIPRELRWMIFDELVASISEIEISPSTIDSFHALRLTTKGLREEVKGWAKKRPDIVNDFPYGYYIPSQTTFVLKIDHRWKKLVKQKIVSGSHVTFDDSKRNKTLRGVKTKGIDYITREQAWTNFCRTRQPQKVANVSLKFEISLSEEFESTRFFGSIPREELFITLSEANWYVGCPWASVRLYIRGSLDQIISMESRVTEFRECIHAIQKAEFDKKTWEGFCHSYFPAEDYDSMNYPTSMTYWENERRTICKTSKSGGIIHEFGGLVMAFEAKSAEDMRRGPVQPQSSIHPAGDNLHVGSCL</sequence>
<keyword evidence="2" id="KW-1185">Reference proteome</keyword>